<dbReference type="GO" id="GO:0016036">
    <property type="term" value="P:cellular response to phosphate starvation"/>
    <property type="evidence" value="ECO:0007669"/>
    <property type="project" value="TreeGrafter"/>
</dbReference>
<evidence type="ECO:0000256" key="7">
    <source>
        <dbReference type="ARBA" id="ARBA00022777"/>
    </source>
</evidence>
<dbReference type="GO" id="GO:0004721">
    <property type="term" value="F:phosphoprotein phosphatase activity"/>
    <property type="evidence" value="ECO:0007669"/>
    <property type="project" value="TreeGrafter"/>
</dbReference>
<dbReference type="InterPro" id="IPR036890">
    <property type="entry name" value="HATPase_C_sf"/>
</dbReference>
<keyword evidence="14" id="KW-1185">Reference proteome</keyword>
<dbReference type="PROSITE" id="PS50109">
    <property type="entry name" value="HIS_KIN"/>
    <property type="match status" value="1"/>
</dbReference>
<dbReference type="AlphaFoldDB" id="A0A8J8GEM8"/>
<comment type="subcellular location">
    <subcellularLocation>
        <location evidence="2">Cell membrane</location>
        <topology evidence="2">Multi-pass membrane protein</topology>
    </subcellularLocation>
</comment>
<keyword evidence="8" id="KW-0067">ATP-binding</keyword>
<dbReference type="FunFam" id="3.30.565.10:FF:000006">
    <property type="entry name" value="Sensor histidine kinase WalK"/>
    <property type="match status" value="1"/>
</dbReference>
<evidence type="ECO:0000256" key="4">
    <source>
        <dbReference type="ARBA" id="ARBA00022553"/>
    </source>
</evidence>
<keyword evidence="11" id="KW-1133">Transmembrane helix</keyword>
<dbReference type="EMBL" id="JABTTE010000003">
    <property type="protein sequence ID" value="NSL50855.1"/>
    <property type="molecule type" value="Genomic_DNA"/>
</dbReference>
<dbReference type="Gene3D" id="3.30.565.10">
    <property type="entry name" value="Histidine kinase-like ATPase, C-terminal domain"/>
    <property type="match status" value="1"/>
</dbReference>
<comment type="catalytic activity">
    <reaction evidence="1">
        <text>ATP + protein L-histidine = ADP + protein N-phospho-L-histidine.</text>
        <dbReference type="EC" id="2.7.13.3"/>
    </reaction>
</comment>
<evidence type="ECO:0000256" key="9">
    <source>
        <dbReference type="ARBA" id="ARBA00023012"/>
    </source>
</evidence>
<dbReference type="FunFam" id="1.10.287.130:FF:000001">
    <property type="entry name" value="Two-component sensor histidine kinase"/>
    <property type="match status" value="1"/>
</dbReference>
<dbReference type="RefSeq" id="WP_173730062.1">
    <property type="nucleotide sequence ID" value="NZ_JABTTE010000003.1"/>
</dbReference>
<proteinExistence type="predicted"/>
<keyword evidence="7" id="KW-0418">Kinase</keyword>
<dbReference type="PANTHER" id="PTHR45453">
    <property type="entry name" value="PHOSPHATE REGULON SENSOR PROTEIN PHOR"/>
    <property type="match status" value="1"/>
</dbReference>
<dbReference type="Pfam" id="PF00512">
    <property type="entry name" value="HisKA"/>
    <property type="match status" value="1"/>
</dbReference>
<dbReference type="SUPFAM" id="SSF47384">
    <property type="entry name" value="Homodimeric domain of signal transducing histidine kinase"/>
    <property type="match status" value="1"/>
</dbReference>
<evidence type="ECO:0000313" key="13">
    <source>
        <dbReference type="EMBL" id="NSL50855.1"/>
    </source>
</evidence>
<dbReference type="SUPFAM" id="SSF55874">
    <property type="entry name" value="ATPase domain of HSP90 chaperone/DNA topoisomerase II/histidine kinase"/>
    <property type="match status" value="1"/>
</dbReference>
<dbReference type="InterPro" id="IPR003594">
    <property type="entry name" value="HATPase_dom"/>
</dbReference>
<evidence type="ECO:0000256" key="3">
    <source>
        <dbReference type="ARBA" id="ARBA00012438"/>
    </source>
</evidence>
<feature type="domain" description="Histidine kinase" evidence="12">
    <location>
        <begin position="220"/>
        <end position="438"/>
    </location>
</feature>
<accession>A0A8J8GEM8</accession>
<keyword evidence="4" id="KW-0597">Phosphoprotein</keyword>
<dbReference type="PANTHER" id="PTHR45453:SF1">
    <property type="entry name" value="PHOSPHATE REGULON SENSOR PROTEIN PHOR"/>
    <property type="match status" value="1"/>
</dbReference>
<dbReference type="SMART" id="SM00387">
    <property type="entry name" value="HATPase_c"/>
    <property type="match status" value="1"/>
</dbReference>
<keyword evidence="9" id="KW-0902">Two-component regulatory system</keyword>
<evidence type="ECO:0000259" key="12">
    <source>
        <dbReference type="PROSITE" id="PS50109"/>
    </source>
</evidence>
<dbReference type="InterPro" id="IPR050351">
    <property type="entry name" value="BphY/WalK/GraS-like"/>
</dbReference>
<dbReference type="PRINTS" id="PR00344">
    <property type="entry name" value="BCTRLSENSOR"/>
</dbReference>
<keyword evidence="11" id="KW-0812">Transmembrane</keyword>
<name>A0A8J8GEM8_9BACI</name>
<keyword evidence="6" id="KW-0547">Nucleotide-binding</keyword>
<keyword evidence="5" id="KW-0808">Transferase</keyword>
<comment type="caution">
    <text evidence="13">The sequence shown here is derived from an EMBL/GenBank/DDBJ whole genome shotgun (WGS) entry which is preliminary data.</text>
</comment>
<evidence type="ECO:0000256" key="5">
    <source>
        <dbReference type="ARBA" id="ARBA00022679"/>
    </source>
</evidence>
<dbReference type="SMART" id="SM00388">
    <property type="entry name" value="HisKA"/>
    <property type="match status" value="1"/>
</dbReference>
<evidence type="ECO:0000313" key="14">
    <source>
        <dbReference type="Proteomes" id="UP000625804"/>
    </source>
</evidence>
<gene>
    <name evidence="13" type="ORF">HR057_03630</name>
</gene>
<dbReference type="CDD" id="cd00082">
    <property type="entry name" value="HisKA"/>
    <property type="match status" value="1"/>
</dbReference>
<sequence>MKNKLFNQTQWRLTLLFTSFLIIFLISFIVITYFSLLSIVANEQKENAIALAHEELKEHRKDIFEWHSERKKRDRHFDRDEIEYKPNARTFYYVVSSDGTIIEGDENYPEIRNEILNAIKGWEPKEHEVKKLDIQLDNGSKVNILLSGRTIYDNGQFLGGIYTGTNISEETKVIKTLLLILIILAAVFIVASVLLGYLMAGRAMVPISNAFNRLKEFTADASHELRTPLSIMQSSLEVIEAEDRNKLSSFSLTVLEDLKDEVKRMSNLVNNLLFIARSDNEQQQINKTWFSLTDVLEKLRRNFQYEAEKNQINLNVKSPKSIKAFGDKEKITQLLYIIVENAIKYNVPNGTIEISVYKENNQLRINISDTGIGIPSEHINRIFDRFYRVDQSRSRESGGNGLGLSIAKWIVQSHNGKLEVTSEEGKGSMFSVLLPLPKQNEKEQS</sequence>
<dbReference type="EC" id="2.7.13.3" evidence="3"/>
<evidence type="ECO:0000256" key="2">
    <source>
        <dbReference type="ARBA" id="ARBA00004651"/>
    </source>
</evidence>
<keyword evidence="10 11" id="KW-0472">Membrane</keyword>
<feature type="transmembrane region" description="Helical" evidence="11">
    <location>
        <begin position="177"/>
        <end position="200"/>
    </location>
</feature>
<evidence type="ECO:0000256" key="8">
    <source>
        <dbReference type="ARBA" id="ARBA00022840"/>
    </source>
</evidence>
<dbReference type="InterPro" id="IPR004358">
    <property type="entry name" value="Sig_transdc_His_kin-like_C"/>
</dbReference>
<dbReference type="GO" id="GO:0005524">
    <property type="term" value="F:ATP binding"/>
    <property type="evidence" value="ECO:0007669"/>
    <property type="project" value="UniProtKB-KW"/>
</dbReference>
<dbReference type="GO" id="GO:0005886">
    <property type="term" value="C:plasma membrane"/>
    <property type="evidence" value="ECO:0007669"/>
    <property type="project" value="UniProtKB-SubCell"/>
</dbReference>
<dbReference type="Pfam" id="PF02518">
    <property type="entry name" value="HATPase_c"/>
    <property type="match status" value="1"/>
</dbReference>
<protein>
    <recommendedName>
        <fullName evidence="3">histidine kinase</fullName>
        <ecNumber evidence="3">2.7.13.3</ecNumber>
    </recommendedName>
</protein>
<evidence type="ECO:0000256" key="6">
    <source>
        <dbReference type="ARBA" id="ARBA00022741"/>
    </source>
</evidence>
<feature type="transmembrane region" description="Helical" evidence="11">
    <location>
        <begin position="20"/>
        <end position="41"/>
    </location>
</feature>
<dbReference type="CDD" id="cd00075">
    <property type="entry name" value="HATPase"/>
    <property type="match status" value="1"/>
</dbReference>
<organism evidence="13 14">
    <name type="scientific">Calidifontibacillus erzurumensis</name>
    <dbReference type="NCBI Taxonomy" id="2741433"/>
    <lineage>
        <taxon>Bacteria</taxon>
        <taxon>Bacillati</taxon>
        <taxon>Bacillota</taxon>
        <taxon>Bacilli</taxon>
        <taxon>Bacillales</taxon>
        <taxon>Bacillaceae</taxon>
        <taxon>Calidifontibacillus/Schinkia group</taxon>
        <taxon>Calidifontibacillus</taxon>
    </lineage>
</organism>
<evidence type="ECO:0000256" key="1">
    <source>
        <dbReference type="ARBA" id="ARBA00000085"/>
    </source>
</evidence>
<dbReference type="GO" id="GO:0000155">
    <property type="term" value="F:phosphorelay sensor kinase activity"/>
    <property type="evidence" value="ECO:0007669"/>
    <property type="project" value="InterPro"/>
</dbReference>
<evidence type="ECO:0000256" key="10">
    <source>
        <dbReference type="ARBA" id="ARBA00023136"/>
    </source>
</evidence>
<dbReference type="Proteomes" id="UP000625804">
    <property type="component" value="Unassembled WGS sequence"/>
</dbReference>
<reference evidence="13" key="1">
    <citation type="submission" date="2020-06" db="EMBL/GenBank/DDBJ databases">
        <title>A novel thermopfilic bacterium from Erzurum, Turkey.</title>
        <authorList>
            <person name="Adiguzel A."/>
            <person name="Ay H."/>
            <person name="Baltaci M.O."/>
        </authorList>
    </citation>
    <scope>NUCLEOTIDE SEQUENCE</scope>
    <source>
        <strain evidence="13">P2</strain>
    </source>
</reference>
<dbReference type="InterPro" id="IPR003661">
    <property type="entry name" value="HisK_dim/P_dom"/>
</dbReference>
<dbReference type="InterPro" id="IPR005467">
    <property type="entry name" value="His_kinase_dom"/>
</dbReference>
<evidence type="ECO:0000256" key="11">
    <source>
        <dbReference type="SAM" id="Phobius"/>
    </source>
</evidence>
<dbReference type="InterPro" id="IPR036097">
    <property type="entry name" value="HisK_dim/P_sf"/>
</dbReference>
<dbReference type="Gene3D" id="1.10.287.130">
    <property type="match status" value="1"/>
</dbReference>